<evidence type="ECO:0000313" key="1">
    <source>
        <dbReference type="EMBL" id="CAH1453157.1"/>
    </source>
</evidence>
<name>A0AAU9PRT6_9ASTR</name>
<dbReference type="EMBL" id="CAKMRJ010005745">
    <property type="protein sequence ID" value="CAH1453157.1"/>
    <property type="molecule type" value="Genomic_DNA"/>
</dbReference>
<dbReference type="Proteomes" id="UP001157418">
    <property type="component" value="Unassembled WGS sequence"/>
</dbReference>
<organism evidence="1 2">
    <name type="scientific">Lactuca virosa</name>
    <dbReference type="NCBI Taxonomy" id="75947"/>
    <lineage>
        <taxon>Eukaryota</taxon>
        <taxon>Viridiplantae</taxon>
        <taxon>Streptophyta</taxon>
        <taxon>Embryophyta</taxon>
        <taxon>Tracheophyta</taxon>
        <taxon>Spermatophyta</taxon>
        <taxon>Magnoliopsida</taxon>
        <taxon>eudicotyledons</taxon>
        <taxon>Gunneridae</taxon>
        <taxon>Pentapetalae</taxon>
        <taxon>asterids</taxon>
        <taxon>campanulids</taxon>
        <taxon>Asterales</taxon>
        <taxon>Asteraceae</taxon>
        <taxon>Cichorioideae</taxon>
        <taxon>Cichorieae</taxon>
        <taxon>Lactucinae</taxon>
        <taxon>Lactuca</taxon>
    </lineage>
</organism>
<evidence type="ECO:0000313" key="2">
    <source>
        <dbReference type="Proteomes" id="UP001157418"/>
    </source>
</evidence>
<keyword evidence="2" id="KW-1185">Reference proteome</keyword>
<proteinExistence type="predicted"/>
<sequence>MCLFFRLSYVGIYLWAIIRVIHGSNGPYHNFNLKLNRLIGHREPLFSRSSFFVFAPVIDSLSPGSFVGVTVQHPSLRSLAWFFVISHLLLVQHQQFHGYYGKLLLKLDSVECRFYSTF</sequence>
<protein>
    <recommendedName>
        <fullName evidence="3">Secreted protein</fullName>
    </recommendedName>
</protein>
<dbReference type="AlphaFoldDB" id="A0AAU9PRT6"/>
<comment type="caution">
    <text evidence="1">The sequence shown here is derived from an EMBL/GenBank/DDBJ whole genome shotgun (WGS) entry which is preliminary data.</text>
</comment>
<evidence type="ECO:0008006" key="3">
    <source>
        <dbReference type="Google" id="ProtNLM"/>
    </source>
</evidence>
<reference evidence="1 2" key="1">
    <citation type="submission" date="2022-01" db="EMBL/GenBank/DDBJ databases">
        <authorList>
            <person name="Xiong W."/>
            <person name="Schranz E."/>
        </authorList>
    </citation>
    <scope>NUCLEOTIDE SEQUENCE [LARGE SCALE GENOMIC DNA]</scope>
</reference>
<accession>A0AAU9PRT6</accession>
<gene>
    <name evidence="1" type="ORF">LVIROSA_LOCUS38422</name>
</gene>